<keyword evidence="3" id="KW-1185">Reference proteome</keyword>
<sequence>MTASDANIASGPHDEIVSLDAIALSHAIHAREVSCVEVMGAYLAQIDRLNPTVNAIVAMQDRDVLLALSAERDAQLSRNESLGPLHGFPQAPKDILPVAGMVTSKGSPIFAGEISKADAVVFERMRRAGTLFIGRTNSPEFGLGGHTYNPVYGTTRNAFDPSRSAGGSSGGAAVSAALRMLPFADGTDMMGSLRTPAAFNNVFGFRTSPGCVPYAPSDDVFFQQFSVVGPIARTIPDLGLLLSVQSGFHARAPLSRRNDRPADFVQGLERDMRGTRIGWLGDLNGRLPLDPGLMETFAAALRHFETAGCTVEPADVNFDLERLWNAWIDLRCLNFSGTNASLYRDTGKRKLLKPEAVWEVERGLKLSGEDVSRAVRDRSAWYQALSALFDRFDYLVMPSAQVFPFDADLDWPHEIAGRAMDTYHRWMETVVPATMASLPALSAPAGFGPAGLPAGLQIIGPTQGDLGVLQLGLAYERSSGYSSTRSPLLG</sequence>
<dbReference type="AlphaFoldDB" id="A0A157ZFW0"/>
<dbReference type="OrthoDB" id="8576090at2"/>
<dbReference type="InterPro" id="IPR023631">
    <property type="entry name" value="Amidase_dom"/>
</dbReference>
<reference evidence="2" key="1">
    <citation type="submission" date="2016-01" db="EMBL/GenBank/DDBJ databases">
        <authorList>
            <person name="Peeters C."/>
        </authorList>
    </citation>
    <scope>NUCLEOTIDE SEQUENCE</scope>
    <source>
        <strain evidence="2">LMG 29322</strain>
    </source>
</reference>
<dbReference type="SUPFAM" id="SSF75304">
    <property type="entry name" value="Amidase signature (AS) enzymes"/>
    <property type="match status" value="1"/>
</dbReference>
<accession>A0A157ZFW0</accession>
<feature type="domain" description="Amidase" evidence="1">
    <location>
        <begin position="37"/>
        <end position="466"/>
    </location>
</feature>
<dbReference type="GO" id="GO:0003824">
    <property type="term" value="F:catalytic activity"/>
    <property type="evidence" value="ECO:0007669"/>
    <property type="project" value="InterPro"/>
</dbReference>
<dbReference type="Proteomes" id="UP000054851">
    <property type="component" value="Unassembled WGS sequence"/>
</dbReference>
<dbReference type="STRING" id="1777140.AWB79_00819"/>
<dbReference type="InterPro" id="IPR036928">
    <property type="entry name" value="AS_sf"/>
</dbReference>
<dbReference type="RefSeq" id="WP_061166109.1">
    <property type="nucleotide sequence ID" value="NZ_FCOA02000002.1"/>
</dbReference>
<dbReference type="PANTHER" id="PTHR11895:SF76">
    <property type="entry name" value="INDOLEACETAMIDE HYDROLASE"/>
    <property type="match status" value="1"/>
</dbReference>
<evidence type="ECO:0000313" key="2">
    <source>
        <dbReference type="EMBL" id="SAK44408.1"/>
    </source>
</evidence>
<dbReference type="NCBIfam" id="NF005686">
    <property type="entry name" value="PRK07486.1"/>
    <property type="match status" value="1"/>
</dbReference>
<protein>
    <submittedName>
        <fullName evidence="2">Amidase</fullName>
    </submittedName>
</protein>
<dbReference type="Gene3D" id="3.90.1300.10">
    <property type="entry name" value="Amidase signature (AS) domain"/>
    <property type="match status" value="1"/>
</dbReference>
<proteinExistence type="predicted"/>
<name>A0A157ZFW0_9BURK</name>
<evidence type="ECO:0000259" key="1">
    <source>
        <dbReference type="Pfam" id="PF01425"/>
    </source>
</evidence>
<dbReference type="InterPro" id="IPR000120">
    <property type="entry name" value="Amidase"/>
</dbReference>
<organism evidence="2 3">
    <name type="scientific">Caballeronia hypogeia</name>
    <dbReference type="NCBI Taxonomy" id="1777140"/>
    <lineage>
        <taxon>Bacteria</taxon>
        <taxon>Pseudomonadati</taxon>
        <taxon>Pseudomonadota</taxon>
        <taxon>Betaproteobacteria</taxon>
        <taxon>Burkholderiales</taxon>
        <taxon>Burkholderiaceae</taxon>
        <taxon>Caballeronia</taxon>
    </lineage>
</organism>
<gene>
    <name evidence="2" type="ORF">AWB79_00819</name>
</gene>
<dbReference type="Pfam" id="PF01425">
    <property type="entry name" value="Amidase"/>
    <property type="match status" value="1"/>
</dbReference>
<comment type="caution">
    <text evidence="2">The sequence shown here is derived from an EMBL/GenBank/DDBJ whole genome shotgun (WGS) entry which is preliminary data.</text>
</comment>
<dbReference type="PANTHER" id="PTHR11895">
    <property type="entry name" value="TRANSAMIDASE"/>
    <property type="match status" value="1"/>
</dbReference>
<dbReference type="EMBL" id="FCOA02000002">
    <property type="protein sequence ID" value="SAK44408.1"/>
    <property type="molecule type" value="Genomic_DNA"/>
</dbReference>
<evidence type="ECO:0000313" key="3">
    <source>
        <dbReference type="Proteomes" id="UP000054851"/>
    </source>
</evidence>